<dbReference type="AlphaFoldDB" id="A0AAU7R1Q8"/>
<evidence type="ECO:0008006" key="2">
    <source>
        <dbReference type="Google" id="ProtNLM"/>
    </source>
</evidence>
<name>A0AAU7R1Q8_9ACTN</name>
<sequence length="240" mass="25721">METTVSYARLVRPAIDRVYVGARWAARARMEAFYAQRGCTLGAENSFFSGVLARPMPAGALADGLIYTSGSMDEELAQGVVVRDAEGAWHLTDLGRELALFAQRATGEAAEELWTMLPGVLPGLSIVPRLADLAGRVLTHAQATGGPAFRAMSPPYEPEGASPALLLVTRLGSLRHHRADAHRAAWRAAGLTADEIRALPDGPQRAAIEADTDRRDEPAYAVLTEAERWELLAGLAALPN</sequence>
<dbReference type="EMBL" id="CP157974">
    <property type="protein sequence ID" value="XBT82204.1"/>
    <property type="molecule type" value="Genomic_DNA"/>
</dbReference>
<accession>A0AAU7R1Q8</accession>
<evidence type="ECO:0000313" key="1">
    <source>
        <dbReference type="EMBL" id="XBT82204.1"/>
    </source>
</evidence>
<proteinExistence type="predicted"/>
<organism evidence="1">
    <name type="scientific">Micromonospora sp. HUAS YX12</name>
    <dbReference type="NCBI Taxonomy" id="3156396"/>
    <lineage>
        <taxon>Bacteria</taxon>
        <taxon>Bacillati</taxon>
        <taxon>Actinomycetota</taxon>
        <taxon>Actinomycetes</taxon>
        <taxon>Micromonosporales</taxon>
        <taxon>Micromonosporaceae</taxon>
        <taxon>Micromonospora</taxon>
    </lineage>
</organism>
<protein>
    <recommendedName>
        <fullName evidence="2">MarR family transcriptional regulator</fullName>
    </recommendedName>
</protein>
<dbReference type="RefSeq" id="WP_349878654.1">
    <property type="nucleotide sequence ID" value="NZ_CP157974.1"/>
</dbReference>
<reference evidence="1" key="1">
    <citation type="submission" date="2024-06" db="EMBL/GenBank/DDBJ databases">
        <title>Micromonospora sp. strain HUAS YX12 genome sequences.</title>
        <authorList>
            <person name="Mo P."/>
        </authorList>
    </citation>
    <scope>NUCLEOTIDE SEQUENCE</scope>
    <source>
        <strain evidence="1">HUAS YX12</strain>
    </source>
</reference>
<gene>
    <name evidence="1" type="ORF">ABIH81_01470</name>
</gene>